<dbReference type="EMBL" id="JAUSQX010000001">
    <property type="protein sequence ID" value="MDP9806298.1"/>
    <property type="molecule type" value="Genomic_DNA"/>
</dbReference>
<keyword evidence="1" id="KW-0732">Signal</keyword>
<name>A0ABT9NHM5_9ACTO</name>
<comment type="caution">
    <text evidence="2">The sequence shown here is derived from an EMBL/GenBank/DDBJ whole genome shotgun (WGS) entry which is preliminary data.</text>
</comment>
<dbReference type="PROSITE" id="PS51257">
    <property type="entry name" value="PROKAR_LIPOPROTEIN"/>
    <property type="match status" value="1"/>
</dbReference>
<sequence length="206" mass="22684">MGIWRRAKIAALAALTAATLTACGSVLTDDELSNTIFQRGSIYGPNATQDALEHIAEIAGYSDTDAMMIRRLTLRGNNYDISAIVSLPDDPLAYDHITSDSDEASEWGYDGDTYFFPEDLPPILFEDPNVLFKNMRDAVGDQEITGFDVTVRPEVGAIEYRDFTEETGEEMMHSPGVTLEGSVTGTRRINISFKFDPDTGEIIAQE</sequence>
<evidence type="ECO:0000313" key="2">
    <source>
        <dbReference type="EMBL" id="MDP9806298.1"/>
    </source>
</evidence>
<organism evidence="2 3">
    <name type="scientific">Trueperella bonasi</name>
    <dbReference type="NCBI Taxonomy" id="312286"/>
    <lineage>
        <taxon>Bacteria</taxon>
        <taxon>Bacillati</taxon>
        <taxon>Actinomycetota</taxon>
        <taxon>Actinomycetes</taxon>
        <taxon>Actinomycetales</taxon>
        <taxon>Actinomycetaceae</taxon>
        <taxon>Trueperella</taxon>
    </lineage>
</organism>
<reference evidence="2 3" key="1">
    <citation type="submission" date="2023-07" db="EMBL/GenBank/DDBJ databases">
        <title>Sequencing the genomes of 1000 actinobacteria strains.</title>
        <authorList>
            <person name="Klenk H.-P."/>
        </authorList>
    </citation>
    <scope>NUCLEOTIDE SEQUENCE [LARGE SCALE GENOMIC DNA]</scope>
    <source>
        <strain evidence="2 3">DSM 17163</strain>
    </source>
</reference>
<dbReference type="RefSeq" id="WP_307682530.1">
    <property type="nucleotide sequence ID" value="NZ_JAUSQX010000001.1"/>
</dbReference>
<feature type="signal peptide" evidence="1">
    <location>
        <begin position="1"/>
        <end position="22"/>
    </location>
</feature>
<protein>
    <submittedName>
        <fullName evidence="2">Uncharacterized protein</fullName>
    </submittedName>
</protein>
<proteinExistence type="predicted"/>
<keyword evidence="3" id="KW-1185">Reference proteome</keyword>
<feature type="chain" id="PRO_5047099916" evidence="1">
    <location>
        <begin position="23"/>
        <end position="206"/>
    </location>
</feature>
<evidence type="ECO:0000256" key="1">
    <source>
        <dbReference type="SAM" id="SignalP"/>
    </source>
</evidence>
<accession>A0ABT9NHM5</accession>
<dbReference type="Proteomes" id="UP001243212">
    <property type="component" value="Unassembled WGS sequence"/>
</dbReference>
<evidence type="ECO:0000313" key="3">
    <source>
        <dbReference type="Proteomes" id="UP001243212"/>
    </source>
</evidence>
<gene>
    <name evidence="2" type="ORF">J2S70_000880</name>
</gene>